<feature type="compositionally biased region" description="Pro residues" evidence="1">
    <location>
        <begin position="520"/>
        <end position="530"/>
    </location>
</feature>
<dbReference type="RefSeq" id="XP_018637627.1">
    <property type="nucleotide sequence ID" value="XM_018780590.1"/>
</dbReference>
<sequence length="1467" mass="155629">MDRISGDDSIGNHTQSGAPEALGSSNSAHQLSDMSPVDQELSTHGSWHSRRMLPISTIVGRHTLQRKRGVALRLLTAFLAVSLGVYLAKYLSRCVLSIRRAGRSSDATRPGLQYEETRFRVSGPLASVTGNGRRLAAAEWGGGSGKSPETTESSGESKDPICEYSEVNVVDNTPPEKIVPPVSVSEEALLLRDVAKHVMAAAAAASSALSKCQQSGDELRGVLQSLTQLYGKVVDQAEKVEKRNGKQETDGTSMRVERSSESGSGTTTAARTTADHIPHTQTEERGGETTSSMLSKDPQFPPPSRPTLSGMRTWSGNQFSLETIFETEESESRIAKHFDSSWLQPFPEAFGMDKHSDKDTGEDASSLAEALKVVELADDTQGNWHPFSSGSNINQLWEKILIDPLAATGPAGDDANDVTGGQPRRPSYSEVLQHPPARSHSAPPRSTAANGKGMAKRVAGLGQRLTSSGHRQSATSRDASGERRHYPSGPRVPGRRPTNRFESIDRSASHRRAGARPSLPSMPPPKPPLPQISKVGFGASGTPVQRGASQGGTPSGSEKRDGGEPSKDVKGQGEDAGQPGASGGPLGGAGGGGRRPGDDERDDDKRKKGKGSSSGGGEKKKEEQEKKAKKERDQREEAKKESKPMDGREARGKEVTQGDGGLSSVSGKGSTGEGAGKKKAKKDRGRRAIEETVRDVTDAVVTSEATGGVPKEAEPQKDSDDRGVHGGGRGGEGPGSAGATETGDALQHDSGGIGSGSEDRDKSRSETAAREKQVSKRQKSSGGRRKKKGASVAPQTGQTTTGEAPRSAVDSEGGRAGPLAASDKNKAGTDEGGRDAKGDEDGEAATAGPRAGAQHTGEHGGETEVVGETVKVAEADEEGSDAAAQREAKTGSDKGGSKQQMTSSEKRKKRGASGRQSRQTTTGAGQQPGGFSETRTDTTVASGTETMATDRRVEDGDSKADDDGQGALQGPPAGAEKDGGEDAESEEAGGKDAAGAGEADDESAAKEALRTGARPKTSSAISKRKQKKRPQRTELPVQSEPPSTGSEEEATTQTRGRARQRTLRDARRGGPVSGHEASKGIVGSADSRRGAAGQSSDRVSGKGSKASGAKSSASVPVDFDELAANLKRKLLTVIANYEHRQKELHHSPGAKAFLDVALTGELTKYHVDPGLFPILSKAVLIEAEQYYTLKLLFEVATGLHERETKLKEERAHETHAPSAATAKEDDAGATGSEDSPLTAVIDDISVAIACCNERRMSLLVSEKWFRSFHIATTILPELPEISLPILPGEKGDKHDTDEEETSEELPDTSEDPLEAVLIVKKTLEQWESRIPHLITSVEALWWRPPRDPDEAIRQRERTAAMFKAVSGAIVRRFLRLALQQWNVEEGIRHSTDPSAKEKLQLARELLASYIAEKEAQEWEGSSIFAASILATAKANVRNPSTRWDPLPSNDHAPDVRAAAHRYRQMSS</sequence>
<feature type="compositionally biased region" description="Polar residues" evidence="1">
    <location>
        <begin position="793"/>
        <end position="802"/>
    </location>
</feature>
<evidence type="ECO:0000256" key="1">
    <source>
        <dbReference type="SAM" id="MobiDB-lite"/>
    </source>
</evidence>
<dbReference type="GeneID" id="7894716"/>
<feature type="compositionally biased region" description="Basic and acidic residues" evidence="1">
    <location>
        <begin position="884"/>
        <end position="896"/>
    </location>
</feature>
<feature type="region of interest" description="Disordered" evidence="1">
    <location>
        <begin position="407"/>
        <end position="1114"/>
    </location>
</feature>
<accession>S8GQA2</accession>
<dbReference type="Proteomes" id="UP000001529">
    <property type="component" value="Chromosome VI"/>
</dbReference>
<feature type="compositionally biased region" description="Basic and acidic residues" evidence="1">
    <location>
        <begin position="595"/>
        <end position="606"/>
    </location>
</feature>
<feature type="region of interest" description="Disordered" evidence="1">
    <location>
        <begin position="1206"/>
        <end position="1234"/>
    </location>
</feature>
<evidence type="ECO:0000313" key="3">
    <source>
        <dbReference type="EMBL" id="EPT30719.1"/>
    </source>
</evidence>
<organism evidence="3 4">
    <name type="scientific">Toxoplasma gondii (strain ATCC 50611 / Me49)</name>
    <dbReference type="NCBI Taxonomy" id="508771"/>
    <lineage>
        <taxon>Eukaryota</taxon>
        <taxon>Sar</taxon>
        <taxon>Alveolata</taxon>
        <taxon>Apicomplexa</taxon>
        <taxon>Conoidasida</taxon>
        <taxon>Coccidia</taxon>
        <taxon>Eucoccidiorida</taxon>
        <taxon>Eimeriorina</taxon>
        <taxon>Sarcocystidae</taxon>
        <taxon>Toxoplasma</taxon>
    </lineage>
</organism>
<feature type="compositionally biased region" description="Gly residues" evidence="1">
    <location>
        <begin position="725"/>
        <end position="736"/>
    </location>
</feature>
<feature type="compositionally biased region" description="Basic and acidic residues" evidence="1">
    <location>
        <begin position="240"/>
        <end position="260"/>
    </location>
</feature>
<feature type="compositionally biased region" description="Basic and acidic residues" evidence="1">
    <location>
        <begin position="1206"/>
        <end position="1215"/>
    </location>
</feature>
<feature type="compositionally biased region" description="Basic and acidic residues" evidence="1">
    <location>
        <begin position="823"/>
        <end position="839"/>
    </location>
</feature>
<feature type="compositionally biased region" description="Polar residues" evidence="1">
    <location>
        <begin position="11"/>
        <end position="33"/>
    </location>
</feature>
<dbReference type="KEGG" id="tgo:TGME49_240325"/>
<proteinExistence type="predicted"/>
<dbReference type="OrthoDB" id="10545309at2759"/>
<feature type="compositionally biased region" description="Basic and acidic residues" evidence="1">
    <location>
        <begin position="757"/>
        <end position="774"/>
    </location>
</feature>
<feature type="compositionally biased region" description="Low complexity" evidence="1">
    <location>
        <begin position="434"/>
        <end position="449"/>
    </location>
</feature>
<feature type="region of interest" description="Disordered" evidence="1">
    <location>
        <begin position="1285"/>
        <end position="1309"/>
    </location>
</feature>
<feature type="compositionally biased region" description="Basic and acidic residues" evidence="1">
    <location>
        <begin position="617"/>
        <end position="656"/>
    </location>
</feature>
<gene>
    <name evidence="3" type="ORF">TGME49_240325</name>
</gene>
<dbReference type="VEuPathDB" id="ToxoDB:TGME49_240325"/>
<feature type="compositionally biased region" description="Basic residues" evidence="1">
    <location>
        <begin position="775"/>
        <end position="789"/>
    </location>
</feature>
<feature type="compositionally biased region" description="Basic and acidic residues" evidence="1">
    <location>
        <begin position="557"/>
        <end position="573"/>
    </location>
</feature>
<feature type="compositionally biased region" description="Low complexity" evidence="1">
    <location>
        <begin position="261"/>
        <end position="272"/>
    </location>
</feature>
<feature type="compositionally biased region" description="Low complexity" evidence="1">
    <location>
        <begin position="1101"/>
        <end position="1114"/>
    </location>
</feature>
<protein>
    <submittedName>
        <fullName evidence="3">Toxoplasma gondii family E protein</fullName>
    </submittedName>
</protein>
<feature type="compositionally biased region" description="Low complexity" evidence="1">
    <location>
        <begin position="965"/>
        <end position="974"/>
    </location>
</feature>
<feature type="region of interest" description="Disordered" evidence="1">
    <location>
        <begin position="137"/>
        <end position="159"/>
    </location>
</feature>
<dbReference type="PhylomeDB" id="S8GQA2"/>
<feature type="region of interest" description="Disordered" evidence="1">
    <location>
        <begin position="1"/>
        <end position="46"/>
    </location>
</feature>
<feature type="transmembrane region" description="Helical" evidence="2">
    <location>
        <begin position="70"/>
        <end position="88"/>
    </location>
</feature>
<feature type="compositionally biased region" description="Basic and acidic residues" evidence="1">
    <location>
        <begin position="711"/>
        <end position="724"/>
    </location>
</feature>
<feature type="compositionally biased region" description="Gly residues" evidence="1">
    <location>
        <begin position="580"/>
        <end position="594"/>
    </location>
</feature>
<evidence type="ECO:0000313" key="4">
    <source>
        <dbReference type="Proteomes" id="UP000001529"/>
    </source>
</evidence>
<keyword evidence="2" id="KW-1133">Transmembrane helix</keyword>
<feature type="compositionally biased region" description="Acidic residues" evidence="1">
    <location>
        <begin position="1297"/>
        <end position="1309"/>
    </location>
</feature>
<dbReference type="EMBL" id="KE138826">
    <property type="protein sequence ID" value="EPT30719.1"/>
    <property type="molecule type" value="Genomic_DNA"/>
</dbReference>
<feature type="compositionally biased region" description="Polar residues" evidence="1">
    <location>
        <begin position="937"/>
        <end position="947"/>
    </location>
</feature>
<name>S8GQA2_TOXGM</name>
<feature type="compositionally biased region" description="Basic and acidic residues" evidence="1">
    <location>
        <begin position="948"/>
        <end position="962"/>
    </location>
</feature>
<feature type="compositionally biased region" description="Polar residues" evidence="1">
    <location>
        <begin position="464"/>
        <end position="478"/>
    </location>
</feature>
<feature type="compositionally biased region" description="Low complexity" evidence="1">
    <location>
        <begin position="863"/>
        <end position="872"/>
    </location>
</feature>
<keyword evidence="2" id="KW-0812">Transmembrane</keyword>
<reference evidence="3" key="1">
    <citation type="submission" date="2013-04" db="EMBL/GenBank/DDBJ databases">
        <authorList>
            <person name="Sibley D."/>
            <person name="Venepally P."/>
            <person name="Karamycheva S."/>
            <person name="Hadjithomas M."/>
            <person name="Khan A."/>
            <person name="Brunk B."/>
            <person name="Roos D."/>
            <person name="Caler E."/>
            <person name="Lorenzi H."/>
        </authorList>
    </citation>
    <scope>NUCLEOTIDE SEQUENCE [LARGE SCALE GENOMIC DNA]</scope>
    <source>
        <strain evidence="3">ME49</strain>
    </source>
</reference>
<evidence type="ECO:0000256" key="2">
    <source>
        <dbReference type="SAM" id="Phobius"/>
    </source>
</evidence>
<keyword evidence="2" id="KW-0472">Membrane</keyword>
<feature type="compositionally biased region" description="Basic and acidic residues" evidence="1">
    <location>
        <begin position="273"/>
        <end position="287"/>
    </location>
</feature>
<feature type="compositionally biased region" description="Basic and acidic residues" evidence="1">
    <location>
        <begin position="686"/>
        <end position="697"/>
    </location>
</feature>
<dbReference type="EMBL" id="CM002040">
    <property type="protein sequence ID" value="EPT30719.1"/>
    <property type="molecule type" value="Genomic_DNA"/>
</dbReference>
<feature type="region of interest" description="Disordered" evidence="1">
    <location>
        <begin position="240"/>
        <end position="313"/>
    </location>
</feature>
<keyword evidence="4" id="KW-1185">Reference proteome</keyword>